<reference evidence="7" key="1">
    <citation type="journal article" date="2020" name="Stud. Mycol.">
        <title>101 Dothideomycetes genomes: a test case for predicting lifestyles and emergence of pathogens.</title>
        <authorList>
            <person name="Haridas S."/>
            <person name="Albert R."/>
            <person name="Binder M."/>
            <person name="Bloem J."/>
            <person name="Labutti K."/>
            <person name="Salamov A."/>
            <person name="Andreopoulos B."/>
            <person name="Baker S."/>
            <person name="Barry K."/>
            <person name="Bills G."/>
            <person name="Bluhm B."/>
            <person name="Cannon C."/>
            <person name="Castanera R."/>
            <person name="Culley D."/>
            <person name="Daum C."/>
            <person name="Ezra D."/>
            <person name="Gonzalez J."/>
            <person name="Henrissat B."/>
            <person name="Kuo A."/>
            <person name="Liang C."/>
            <person name="Lipzen A."/>
            <person name="Lutzoni F."/>
            <person name="Magnuson J."/>
            <person name="Mondo S."/>
            <person name="Nolan M."/>
            <person name="Ohm R."/>
            <person name="Pangilinan J."/>
            <person name="Park H.-J."/>
            <person name="Ramirez L."/>
            <person name="Alfaro M."/>
            <person name="Sun H."/>
            <person name="Tritt A."/>
            <person name="Yoshinaga Y."/>
            <person name="Zwiers L.-H."/>
            <person name="Turgeon B."/>
            <person name="Goodwin S."/>
            <person name="Spatafora J."/>
            <person name="Crous P."/>
            <person name="Grigoriev I."/>
        </authorList>
    </citation>
    <scope>NUCLEOTIDE SEQUENCE</scope>
    <source>
        <strain evidence="7">CBS 121167</strain>
    </source>
</reference>
<dbReference type="Proteomes" id="UP000799438">
    <property type="component" value="Unassembled WGS sequence"/>
</dbReference>
<keyword evidence="3 4" id="KW-0560">Oxidoreductase</keyword>
<dbReference type="InterPro" id="IPR013752">
    <property type="entry name" value="KPA_reductase"/>
</dbReference>
<dbReference type="InterPro" id="IPR051402">
    <property type="entry name" value="KPR-Related"/>
</dbReference>
<dbReference type="FunFam" id="1.10.1040.10:FF:000017">
    <property type="entry name" value="2-dehydropantoate 2-reductase"/>
    <property type="match status" value="1"/>
</dbReference>
<dbReference type="Pfam" id="PF02558">
    <property type="entry name" value="ApbA"/>
    <property type="match status" value="1"/>
</dbReference>
<dbReference type="PANTHER" id="PTHR21708:SF30">
    <property type="entry name" value="2-DEHYDROPANTOATE 2-REDUCTASE-RELATED"/>
    <property type="match status" value="1"/>
</dbReference>
<dbReference type="NCBIfam" id="TIGR00745">
    <property type="entry name" value="apbA_panE"/>
    <property type="match status" value="1"/>
</dbReference>
<dbReference type="EMBL" id="ML995510">
    <property type="protein sequence ID" value="KAF2136913.1"/>
    <property type="molecule type" value="Genomic_DNA"/>
</dbReference>
<evidence type="ECO:0000259" key="5">
    <source>
        <dbReference type="Pfam" id="PF02558"/>
    </source>
</evidence>
<dbReference type="GO" id="GO:0015940">
    <property type="term" value="P:pantothenate biosynthetic process"/>
    <property type="evidence" value="ECO:0007669"/>
    <property type="project" value="InterPro"/>
</dbReference>
<feature type="domain" description="Ketopantoate reductase C-terminal" evidence="6">
    <location>
        <begin position="202"/>
        <end position="322"/>
    </location>
</feature>
<dbReference type="Gene3D" id="3.40.50.720">
    <property type="entry name" value="NAD(P)-binding Rossmann-like Domain"/>
    <property type="match status" value="1"/>
</dbReference>
<dbReference type="SUPFAM" id="SSF48179">
    <property type="entry name" value="6-phosphogluconate dehydrogenase C-terminal domain-like"/>
    <property type="match status" value="1"/>
</dbReference>
<dbReference type="OrthoDB" id="3609at2759"/>
<comment type="function">
    <text evidence="4">Catalyzes the NADPH-dependent reduction of ketopantoate into pantoic acid.</text>
</comment>
<dbReference type="AlphaFoldDB" id="A0A6A6B0E5"/>
<evidence type="ECO:0000313" key="7">
    <source>
        <dbReference type="EMBL" id="KAF2136913.1"/>
    </source>
</evidence>
<evidence type="ECO:0000313" key="8">
    <source>
        <dbReference type="Proteomes" id="UP000799438"/>
    </source>
</evidence>
<dbReference type="RefSeq" id="XP_033392631.1">
    <property type="nucleotide sequence ID" value="XM_033538469.1"/>
</dbReference>
<gene>
    <name evidence="7" type="ORF">K452DRAFT_258460</name>
</gene>
<evidence type="ECO:0000259" key="6">
    <source>
        <dbReference type="Pfam" id="PF08546"/>
    </source>
</evidence>
<dbReference type="InterPro" id="IPR008927">
    <property type="entry name" value="6-PGluconate_DH-like_C_sf"/>
</dbReference>
<dbReference type="GeneID" id="54295965"/>
<sequence length="346" mass="37918">MVADKTNVLLVGSGGIGTIAALNLQRGNQASVTCVLRSNFAEVKENGFKIESIDWGSIESFRPDQILNSIPDVSSGSQKPFRYIVCTTKNIADVSPTLAELIKPAVTPGYTVIVLVQNGLNIERPIIEAYPENIVLSGVSLCGSHETAYGHIIHEDSDELYIGPFRNPSLDPTTEDDAAKNFIQIYSASGKTQCEYAPNVGWTRWRKLLYNACLNPVCAITDLDTGRARLAPGTIEDLVRPAMEEIRAGAKAVGHDLPAELVDFFINLDPIPMYNPPSMQVDVRKGRFTEFENILGEPLKEGAAHGVPMPTLKFLYSVCRSLQWRTKEKNGLVTVPPAEDFTKPTK</sequence>
<evidence type="ECO:0000256" key="2">
    <source>
        <dbReference type="ARBA" id="ARBA00022857"/>
    </source>
</evidence>
<proteinExistence type="inferred from homology"/>
<dbReference type="InterPro" id="IPR003710">
    <property type="entry name" value="ApbA"/>
</dbReference>
<name>A0A6A6B0E5_9PEZI</name>
<protein>
    <recommendedName>
        <fullName evidence="4">2-dehydropantoate 2-reductase</fullName>
        <ecNumber evidence="4">1.1.1.169</ecNumber>
    </recommendedName>
    <alternativeName>
        <fullName evidence="4">Ketopantoate reductase</fullName>
    </alternativeName>
</protein>
<accession>A0A6A6B0E5</accession>
<feature type="domain" description="Ketopantoate reductase N-terminal" evidence="5">
    <location>
        <begin position="8"/>
        <end position="166"/>
    </location>
</feature>
<dbReference type="Pfam" id="PF08546">
    <property type="entry name" value="ApbA_C"/>
    <property type="match status" value="1"/>
</dbReference>
<dbReference type="PANTHER" id="PTHR21708">
    <property type="entry name" value="PROBABLE 2-DEHYDROPANTOATE 2-REDUCTASE"/>
    <property type="match status" value="1"/>
</dbReference>
<dbReference type="InterPro" id="IPR013332">
    <property type="entry name" value="KPR_N"/>
</dbReference>
<evidence type="ECO:0000256" key="1">
    <source>
        <dbReference type="ARBA" id="ARBA00007870"/>
    </source>
</evidence>
<keyword evidence="8" id="KW-1185">Reference proteome</keyword>
<dbReference type="InterPro" id="IPR013328">
    <property type="entry name" value="6PGD_dom2"/>
</dbReference>
<organism evidence="7 8">
    <name type="scientific">Aplosporella prunicola CBS 121167</name>
    <dbReference type="NCBI Taxonomy" id="1176127"/>
    <lineage>
        <taxon>Eukaryota</taxon>
        <taxon>Fungi</taxon>
        <taxon>Dikarya</taxon>
        <taxon>Ascomycota</taxon>
        <taxon>Pezizomycotina</taxon>
        <taxon>Dothideomycetes</taxon>
        <taxon>Dothideomycetes incertae sedis</taxon>
        <taxon>Botryosphaeriales</taxon>
        <taxon>Aplosporellaceae</taxon>
        <taxon>Aplosporella</taxon>
    </lineage>
</organism>
<keyword evidence="2 4" id="KW-0521">NADP</keyword>
<evidence type="ECO:0000256" key="3">
    <source>
        <dbReference type="ARBA" id="ARBA00023002"/>
    </source>
</evidence>
<comment type="catalytic activity">
    <reaction evidence="4">
        <text>(R)-pantoate + NADP(+) = 2-dehydropantoate + NADPH + H(+)</text>
        <dbReference type="Rhea" id="RHEA:16233"/>
        <dbReference type="ChEBI" id="CHEBI:11561"/>
        <dbReference type="ChEBI" id="CHEBI:15378"/>
        <dbReference type="ChEBI" id="CHEBI:15980"/>
        <dbReference type="ChEBI" id="CHEBI:57783"/>
        <dbReference type="ChEBI" id="CHEBI:58349"/>
        <dbReference type="EC" id="1.1.1.169"/>
    </reaction>
</comment>
<dbReference type="Gene3D" id="1.10.1040.10">
    <property type="entry name" value="N-(1-d-carboxylethyl)-l-norvaline Dehydrogenase, domain 2"/>
    <property type="match status" value="1"/>
</dbReference>
<dbReference type="GO" id="GO:0005737">
    <property type="term" value="C:cytoplasm"/>
    <property type="evidence" value="ECO:0007669"/>
    <property type="project" value="TreeGrafter"/>
</dbReference>
<dbReference type="GO" id="GO:0008677">
    <property type="term" value="F:2-dehydropantoate 2-reductase activity"/>
    <property type="evidence" value="ECO:0007669"/>
    <property type="project" value="UniProtKB-EC"/>
</dbReference>
<dbReference type="EC" id="1.1.1.169" evidence="4"/>
<comment type="similarity">
    <text evidence="1 4">Belongs to the ketopantoate reductase family.</text>
</comment>
<evidence type="ECO:0000256" key="4">
    <source>
        <dbReference type="RuleBase" id="RU362068"/>
    </source>
</evidence>